<keyword evidence="8" id="KW-0131">Cell cycle</keyword>
<accession>A0A917C1G5</accession>
<evidence type="ECO:0000313" key="15">
    <source>
        <dbReference type="Proteomes" id="UP000637643"/>
    </source>
</evidence>
<dbReference type="InterPro" id="IPR010379">
    <property type="entry name" value="EzrA"/>
</dbReference>
<dbReference type="AlphaFoldDB" id="A0A917C1G5"/>
<dbReference type="Proteomes" id="UP000637643">
    <property type="component" value="Unassembled WGS sequence"/>
</dbReference>
<feature type="transmembrane region" description="Helical" evidence="11">
    <location>
        <begin position="191"/>
        <end position="212"/>
    </location>
</feature>
<evidence type="ECO:0000256" key="7">
    <source>
        <dbReference type="ARBA" id="ARBA00023210"/>
    </source>
</evidence>
<evidence type="ECO:0000256" key="10">
    <source>
        <dbReference type="SAM" id="MobiDB-lite"/>
    </source>
</evidence>
<evidence type="ECO:0000256" key="3">
    <source>
        <dbReference type="ARBA" id="ARBA00022692"/>
    </source>
</evidence>
<keyword evidence="12" id="KW-0732">Signal</keyword>
<keyword evidence="3 11" id="KW-0812">Transmembrane</keyword>
<evidence type="ECO:0000256" key="4">
    <source>
        <dbReference type="ARBA" id="ARBA00022989"/>
    </source>
</evidence>
<dbReference type="Pfam" id="PF06160">
    <property type="entry name" value="EzrA"/>
    <property type="match status" value="1"/>
</dbReference>
<dbReference type="GO" id="GO:0000917">
    <property type="term" value="P:division septum assembly"/>
    <property type="evidence" value="ECO:0007669"/>
    <property type="project" value="UniProtKB-KW"/>
</dbReference>
<sequence length="757" mass="82780">MRKYIALFLVFSLLWIPGVYAAGSPAPQGLVTDEAGILSSREKTSIATTAAGDGLTFHVLTVESFNGTASEPYADRVYDSWELTAKDILLVISAGEREVQLNFKNPGLQASLNSWSQGQGGSSGSAALTLLLDSYFIPYAADGDFAGGITSLMKAVRSIDLAQGQGTAGGAQSGNHPAPDTAGSARSTVPVLRIAAILVGAALVAIVSFVLITGQRRRRELAEQQEELGRLLVQANRALESLQPFQGIVQGKTGQLVEGISARLSEHLVQISSLQNEGQGKPPAFYQLAALKATIAQLQQTVSSFRSALEEEEQKIAVIIEADRNVKQRITELKQDMPELNEQLKDSVKETGYGLEELSGDLKRLEEETAKADGLELFDPIAAEEVTQEAQKRQEQIEQDLQDVEIYDDKIKAFPGVMSAVRTQIAGIIEQHSLQNMKAKPYEHLEQAGAAAETLNAPLRSGDMDAVRNIASRIDLLLDEAVAMTERQALLRQNNRRDLETIRTNWNQLNQRRDGLLNRIAEARTHYVEQHVSNLQTTLEEWSTRLQEGTAGVPQIETWTSDERGEYEQARQALDQLLSLQDEAGRQFSSVSERLDQLNERLTKVTRIFSEGPGRVDAAQQLLHSRGLASRNPFQLARLPEYTELEYKLSARPYNLDELETLGRAYASQISSFVDEASRLIRQKEEQERQAHLAMMREQQRREQARRRMSSGGGFGGGGRSSGGSSWGGGGSSRRSSGGSSWGGGKSGGNSSGGSKW</sequence>
<organism evidence="14 15">
    <name type="scientific">Paenibacillus albidus</name>
    <dbReference type="NCBI Taxonomy" id="2041023"/>
    <lineage>
        <taxon>Bacteria</taxon>
        <taxon>Bacillati</taxon>
        <taxon>Bacillota</taxon>
        <taxon>Bacilli</taxon>
        <taxon>Bacillales</taxon>
        <taxon>Paenibacillaceae</taxon>
        <taxon>Paenibacillus</taxon>
    </lineage>
</organism>
<feature type="signal peptide" evidence="12">
    <location>
        <begin position="1"/>
        <end position="21"/>
    </location>
</feature>
<evidence type="ECO:0000256" key="9">
    <source>
        <dbReference type="SAM" id="Coils"/>
    </source>
</evidence>
<name>A0A917C1G5_9BACL</name>
<feature type="chain" id="PRO_5037355340" description="TPM domain-containing protein" evidence="12">
    <location>
        <begin position="22"/>
        <end position="757"/>
    </location>
</feature>
<evidence type="ECO:0000259" key="13">
    <source>
        <dbReference type="Pfam" id="PF04536"/>
    </source>
</evidence>
<comment type="subcellular location">
    <subcellularLocation>
        <location evidence="1">Cell membrane</location>
        <topology evidence="1">Single-pass membrane protein</topology>
    </subcellularLocation>
</comment>
<feature type="region of interest" description="Disordered" evidence="10">
    <location>
        <begin position="686"/>
        <end position="757"/>
    </location>
</feature>
<keyword evidence="15" id="KW-1185">Reference proteome</keyword>
<evidence type="ECO:0000256" key="2">
    <source>
        <dbReference type="ARBA" id="ARBA00022618"/>
    </source>
</evidence>
<evidence type="ECO:0000256" key="5">
    <source>
        <dbReference type="ARBA" id="ARBA00023054"/>
    </source>
</evidence>
<keyword evidence="2" id="KW-0132">Cell division</keyword>
<keyword evidence="6 11" id="KW-0472">Membrane</keyword>
<dbReference type="InterPro" id="IPR007621">
    <property type="entry name" value="TPM_dom"/>
</dbReference>
<reference evidence="14" key="1">
    <citation type="journal article" date="2014" name="Int. J. Syst. Evol. Microbiol.">
        <title>Complete genome sequence of Corynebacterium casei LMG S-19264T (=DSM 44701T), isolated from a smear-ripened cheese.</title>
        <authorList>
            <consortium name="US DOE Joint Genome Institute (JGI-PGF)"/>
            <person name="Walter F."/>
            <person name="Albersmeier A."/>
            <person name="Kalinowski J."/>
            <person name="Ruckert C."/>
        </authorList>
    </citation>
    <scope>NUCLEOTIDE SEQUENCE</scope>
    <source>
        <strain evidence="14">CGMCC 1.16134</strain>
    </source>
</reference>
<gene>
    <name evidence="14" type="ORF">GCM10010912_08100</name>
</gene>
<evidence type="ECO:0000313" key="14">
    <source>
        <dbReference type="EMBL" id="GGF65445.1"/>
    </source>
</evidence>
<dbReference type="RefSeq" id="WP_189022322.1">
    <property type="nucleotide sequence ID" value="NZ_BMKR01000003.1"/>
</dbReference>
<comment type="caution">
    <text evidence="14">The sequence shown here is derived from an EMBL/GenBank/DDBJ whole genome shotgun (WGS) entry which is preliminary data.</text>
</comment>
<feature type="compositionally biased region" description="Gly residues" evidence="10">
    <location>
        <begin position="711"/>
        <end position="732"/>
    </location>
</feature>
<evidence type="ECO:0000256" key="8">
    <source>
        <dbReference type="ARBA" id="ARBA00023306"/>
    </source>
</evidence>
<dbReference type="Gene3D" id="3.10.310.50">
    <property type="match status" value="1"/>
</dbReference>
<dbReference type="EMBL" id="BMKR01000003">
    <property type="protein sequence ID" value="GGF65445.1"/>
    <property type="molecule type" value="Genomic_DNA"/>
</dbReference>
<keyword evidence="5 9" id="KW-0175">Coiled coil</keyword>
<keyword evidence="7" id="KW-0717">Septation</keyword>
<dbReference type="GO" id="GO:0005886">
    <property type="term" value="C:plasma membrane"/>
    <property type="evidence" value="ECO:0007669"/>
    <property type="project" value="UniProtKB-SubCell"/>
</dbReference>
<proteinExistence type="predicted"/>
<evidence type="ECO:0000256" key="6">
    <source>
        <dbReference type="ARBA" id="ARBA00023136"/>
    </source>
</evidence>
<dbReference type="GO" id="GO:0005940">
    <property type="term" value="C:septin ring"/>
    <property type="evidence" value="ECO:0007669"/>
    <property type="project" value="InterPro"/>
</dbReference>
<dbReference type="GO" id="GO:0000921">
    <property type="term" value="P:septin ring assembly"/>
    <property type="evidence" value="ECO:0007669"/>
    <property type="project" value="InterPro"/>
</dbReference>
<evidence type="ECO:0000256" key="1">
    <source>
        <dbReference type="ARBA" id="ARBA00004162"/>
    </source>
</evidence>
<feature type="compositionally biased region" description="Gly residues" evidence="10">
    <location>
        <begin position="740"/>
        <end position="757"/>
    </location>
</feature>
<dbReference type="Pfam" id="PF04536">
    <property type="entry name" value="TPM_phosphatase"/>
    <property type="match status" value="1"/>
</dbReference>
<feature type="domain" description="TPM" evidence="13">
    <location>
        <begin position="31"/>
        <end position="157"/>
    </location>
</feature>
<keyword evidence="4 11" id="KW-1133">Transmembrane helix</keyword>
<feature type="coiled-coil region" evidence="9">
    <location>
        <begin position="288"/>
        <end position="403"/>
    </location>
</feature>
<protein>
    <recommendedName>
        <fullName evidence="13">TPM domain-containing protein</fullName>
    </recommendedName>
</protein>
<evidence type="ECO:0000256" key="12">
    <source>
        <dbReference type="SAM" id="SignalP"/>
    </source>
</evidence>
<reference evidence="14" key="2">
    <citation type="submission" date="2020-09" db="EMBL/GenBank/DDBJ databases">
        <authorList>
            <person name="Sun Q."/>
            <person name="Zhou Y."/>
        </authorList>
    </citation>
    <scope>NUCLEOTIDE SEQUENCE</scope>
    <source>
        <strain evidence="14">CGMCC 1.16134</strain>
    </source>
</reference>
<evidence type="ECO:0000256" key="11">
    <source>
        <dbReference type="SAM" id="Phobius"/>
    </source>
</evidence>